<feature type="chain" id="PRO_5036952744" description="peptidylprolyl isomerase" evidence="5">
    <location>
        <begin position="23"/>
        <end position="242"/>
    </location>
</feature>
<dbReference type="OrthoDB" id="9807797at2"/>
<dbReference type="AlphaFoldDB" id="A0A916YPE5"/>
<dbReference type="InterPro" id="IPR002130">
    <property type="entry name" value="Cyclophilin-type_PPIase_dom"/>
</dbReference>
<dbReference type="PANTHER" id="PTHR45625:SF4">
    <property type="entry name" value="PEPTIDYLPROLYL ISOMERASE DOMAIN AND WD REPEAT-CONTAINING PROTEIN 1"/>
    <property type="match status" value="1"/>
</dbReference>
<evidence type="ECO:0000256" key="4">
    <source>
        <dbReference type="SAM" id="MobiDB-lite"/>
    </source>
</evidence>
<name>A0A916YPE5_9SPHN</name>
<feature type="signal peptide" evidence="5">
    <location>
        <begin position="1"/>
        <end position="22"/>
    </location>
</feature>
<dbReference type="PANTHER" id="PTHR45625">
    <property type="entry name" value="PEPTIDYL-PROLYL CIS-TRANS ISOMERASE-RELATED"/>
    <property type="match status" value="1"/>
</dbReference>
<comment type="caution">
    <text evidence="7">The sequence shown here is derived from an EMBL/GenBank/DDBJ whole genome shotgun (WGS) entry which is preliminary data.</text>
</comment>
<gene>
    <name evidence="7" type="ORF">GCM10010990_00320</name>
</gene>
<dbReference type="InterPro" id="IPR044666">
    <property type="entry name" value="Cyclophilin_A-like"/>
</dbReference>
<evidence type="ECO:0000259" key="6">
    <source>
        <dbReference type="PROSITE" id="PS50072"/>
    </source>
</evidence>
<sequence>MIKALALLPALFLASIPVPAAAQDTPPAAPQAQEMTTPATAAAQAEPIAPTAANPAAEPATELVAITTTMGTITLALEVERAPVTAANFLRYADEKRFDDTVFYRAMHLKWGEQPNGLIQGGAQNDPARLLPPIPHEPTNETGVKHTKGAISMAMLEPGSATGDWSILLGDMYGLDADPDNEDPARRAGYAAFGHVVSGMEVVEAIWNAPIDPEKGEGWMKGQMLAEPVKILSVRRVETAAE</sequence>
<organism evidence="7 8">
    <name type="scientific">Croceicoccus mobilis</name>
    <dbReference type="NCBI Taxonomy" id="1703339"/>
    <lineage>
        <taxon>Bacteria</taxon>
        <taxon>Pseudomonadati</taxon>
        <taxon>Pseudomonadota</taxon>
        <taxon>Alphaproteobacteria</taxon>
        <taxon>Sphingomonadales</taxon>
        <taxon>Erythrobacteraceae</taxon>
        <taxon>Croceicoccus</taxon>
    </lineage>
</organism>
<keyword evidence="3" id="KW-0413">Isomerase</keyword>
<accession>A0A916YPE5</accession>
<dbReference type="EC" id="5.2.1.8" evidence="1"/>
<evidence type="ECO:0000256" key="2">
    <source>
        <dbReference type="ARBA" id="ARBA00023110"/>
    </source>
</evidence>
<dbReference type="SUPFAM" id="SSF50891">
    <property type="entry name" value="Cyclophilin-like"/>
    <property type="match status" value="1"/>
</dbReference>
<evidence type="ECO:0000256" key="5">
    <source>
        <dbReference type="SAM" id="SignalP"/>
    </source>
</evidence>
<evidence type="ECO:0000313" key="8">
    <source>
        <dbReference type="Proteomes" id="UP000612349"/>
    </source>
</evidence>
<evidence type="ECO:0000256" key="3">
    <source>
        <dbReference type="ARBA" id="ARBA00023235"/>
    </source>
</evidence>
<keyword evidence="5" id="KW-0732">Signal</keyword>
<reference evidence="7" key="2">
    <citation type="submission" date="2020-09" db="EMBL/GenBank/DDBJ databases">
        <authorList>
            <person name="Sun Q."/>
            <person name="Zhou Y."/>
        </authorList>
    </citation>
    <scope>NUCLEOTIDE SEQUENCE</scope>
    <source>
        <strain evidence="7">CGMCC 1.15360</strain>
    </source>
</reference>
<dbReference type="PROSITE" id="PS50072">
    <property type="entry name" value="CSA_PPIASE_2"/>
    <property type="match status" value="1"/>
</dbReference>
<keyword evidence="8" id="KW-1185">Reference proteome</keyword>
<dbReference type="Gene3D" id="2.40.100.10">
    <property type="entry name" value="Cyclophilin-like"/>
    <property type="match status" value="1"/>
</dbReference>
<proteinExistence type="predicted"/>
<dbReference type="GO" id="GO:0003755">
    <property type="term" value="F:peptidyl-prolyl cis-trans isomerase activity"/>
    <property type="evidence" value="ECO:0007669"/>
    <property type="project" value="UniProtKB-KW"/>
</dbReference>
<feature type="domain" description="PPIase cyclophilin-type" evidence="6">
    <location>
        <begin position="60"/>
        <end position="236"/>
    </location>
</feature>
<dbReference type="EMBL" id="BMIP01000001">
    <property type="protein sequence ID" value="GGD55137.1"/>
    <property type="molecule type" value="Genomic_DNA"/>
</dbReference>
<reference evidence="7" key="1">
    <citation type="journal article" date="2014" name="Int. J. Syst. Evol. Microbiol.">
        <title>Complete genome sequence of Corynebacterium casei LMG S-19264T (=DSM 44701T), isolated from a smear-ripened cheese.</title>
        <authorList>
            <consortium name="US DOE Joint Genome Institute (JGI-PGF)"/>
            <person name="Walter F."/>
            <person name="Albersmeier A."/>
            <person name="Kalinowski J."/>
            <person name="Ruckert C."/>
        </authorList>
    </citation>
    <scope>NUCLEOTIDE SEQUENCE</scope>
    <source>
        <strain evidence="7">CGMCC 1.15360</strain>
    </source>
</reference>
<feature type="region of interest" description="Disordered" evidence="4">
    <location>
        <begin position="23"/>
        <end position="45"/>
    </location>
</feature>
<dbReference type="Proteomes" id="UP000612349">
    <property type="component" value="Unassembled WGS sequence"/>
</dbReference>
<dbReference type="InterPro" id="IPR029000">
    <property type="entry name" value="Cyclophilin-like_dom_sf"/>
</dbReference>
<keyword evidence="2" id="KW-0697">Rotamase</keyword>
<evidence type="ECO:0000256" key="1">
    <source>
        <dbReference type="ARBA" id="ARBA00013194"/>
    </source>
</evidence>
<protein>
    <recommendedName>
        <fullName evidence="1">peptidylprolyl isomerase</fullName>
        <ecNumber evidence="1">5.2.1.8</ecNumber>
    </recommendedName>
</protein>
<dbReference type="RefSeq" id="WP_066773814.1">
    <property type="nucleotide sequence ID" value="NZ_BMIP01000001.1"/>
</dbReference>
<dbReference type="Pfam" id="PF00160">
    <property type="entry name" value="Pro_isomerase"/>
    <property type="match status" value="1"/>
</dbReference>
<evidence type="ECO:0000313" key="7">
    <source>
        <dbReference type="EMBL" id="GGD55137.1"/>
    </source>
</evidence>